<gene>
    <name evidence="2" type="ORF">PYV00_23455</name>
</gene>
<protein>
    <recommendedName>
        <fullName evidence="4">Phospholipase D-like domain-containing protein</fullName>
    </recommendedName>
</protein>
<feature type="compositionally biased region" description="Basic and acidic residues" evidence="1">
    <location>
        <begin position="580"/>
        <end position="591"/>
    </location>
</feature>
<dbReference type="Gene3D" id="3.30.870.10">
    <property type="entry name" value="Endonuclease Chain A"/>
    <property type="match status" value="2"/>
</dbReference>
<feature type="region of interest" description="Disordered" evidence="1">
    <location>
        <begin position="559"/>
        <end position="591"/>
    </location>
</feature>
<evidence type="ECO:0008006" key="4">
    <source>
        <dbReference type="Google" id="ProtNLM"/>
    </source>
</evidence>
<sequence>MIVPGRAGHRPEFGIYFRRTGGRLRLGSKGVRVNPLDLISAAPWQRAAFTTYALSLSFFEAVLLDALLRGGGRNALILADPEGIRAGLSEEGARRVGRDYEIEPVACAGHGVFHAKIGTLFADDDAHLLVGSGNLTFAGWGGNLELVEHLHPSFAADAFDDAAGFFEQLAGSDHVVTMGGPACEAIAAALRRSAQGQARSGAIHLLHSLDGAIAEQLALHAEDLGGVTRMTAVSPYYDLRGEGLDALAALLGIDRGDLHAHPAGTVHGQGSNAWPFDGGPRWNAVNAAEAFGDDDRPLHAKSLELVCRKGRLVLSGSANMTHAGLFGRNVEASVLRIQRGAKAYWVTAKGIAPSRLTAGEPDDTDAALPSLGILSASLEGETIRGRVLAPRLTGTAEAFLRTPRSSHALGTVRIGADGTFELAAHGIELESWENGRLILALERGEKRWEGFVSIAAALELIRRTGSIAPRLMAMLAGTETPGDVAAILAWFREDPDRMPASPTMGGGRSGEAGAAEGMVTLADLTAAGFGGRPGGSAEGGETLSVWRHAMALIRAAFTQSRGPWGGGGETDDDDDEDDKEREKRARSEEAANHRSLQIFDELLTTMLAPAAEGRNALMALSLSHFLADRIRPPRGKVQLWLDKVLPQIATFDGPEGDLAIASALLHHAAGRRDENAIRARRYFLRRGIDPALLSVTPESIPAFMALLGAGIDLGHFLGEVLIARTMGEQIGAYLAAAENRGPPSGYDSLISSHHWPQLDRALRAPSSFAKLIVLERFHPSCPRCNMRLPLAAGEDLRLRGVTSCCGRVLLNPDC</sequence>
<name>A0ABT5WXM6_9SPHN</name>
<proteinExistence type="predicted"/>
<reference evidence="2 3" key="1">
    <citation type="submission" date="2023-03" db="EMBL/GenBank/DDBJ databases">
        <title>NovoSphingobium album sp. nov. isolated from polycyclic aromatic hydrocarbons- and heavy-metal polluted soil.</title>
        <authorList>
            <person name="Liu Z."/>
            <person name="Wang K."/>
        </authorList>
    </citation>
    <scope>NUCLEOTIDE SEQUENCE [LARGE SCALE GENOMIC DNA]</scope>
    <source>
        <strain evidence="2 3">H3SJ31-1</strain>
    </source>
</reference>
<feature type="compositionally biased region" description="Acidic residues" evidence="1">
    <location>
        <begin position="569"/>
        <end position="579"/>
    </location>
</feature>
<comment type="caution">
    <text evidence="2">The sequence shown here is derived from an EMBL/GenBank/DDBJ whole genome shotgun (WGS) entry which is preliminary data.</text>
</comment>
<evidence type="ECO:0000313" key="2">
    <source>
        <dbReference type="EMBL" id="MDE8654655.1"/>
    </source>
</evidence>
<evidence type="ECO:0000256" key="1">
    <source>
        <dbReference type="SAM" id="MobiDB-lite"/>
    </source>
</evidence>
<dbReference type="EMBL" id="JARESE010000098">
    <property type="protein sequence ID" value="MDE8654655.1"/>
    <property type="molecule type" value="Genomic_DNA"/>
</dbReference>
<keyword evidence="3" id="KW-1185">Reference proteome</keyword>
<organism evidence="2 3">
    <name type="scientific">Novosphingobium album</name>
    <name type="common">ex Liu et al. 2023</name>
    <dbReference type="NCBI Taxonomy" id="3031130"/>
    <lineage>
        <taxon>Bacteria</taxon>
        <taxon>Pseudomonadati</taxon>
        <taxon>Pseudomonadota</taxon>
        <taxon>Alphaproteobacteria</taxon>
        <taxon>Sphingomonadales</taxon>
        <taxon>Sphingomonadaceae</taxon>
        <taxon>Novosphingobium</taxon>
    </lineage>
</organism>
<evidence type="ECO:0000313" key="3">
    <source>
        <dbReference type="Proteomes" id="UP001216253"/>
    </source>
</evidence>
<accession>A0ABT5WXM6</accession>
<dbReference type="Proteomes" id="UP001216253">
    <property type="component" value="Unassembled WGS sequence"/>
</dbReference>